<dbReference type="Pfam" id="PF26082">
    <property type="entry name" value="zf-C2H2_AcuF"/>
    <property type="match status" value="1"/>
</dbReference>
<accession>W9JBI2</accession>
<feature type="compositionally biased region" description="Low complexity" evidence="1">
    <location>
        <begin position="1203"/>
        <end position="1213"/>
    </location>
</feature>
<feature type="region of interest" description="Disordered" evidence="1">
    <location>
        <begin position="107"/>
        <end position="136"/>
    </location>
</feature>
<organism evidence="3">
    <name type="scientific">Fusarium oxysporum Fo47</name>
    <dbReference type="NCBI Taxonomy" id="660027"/>
    <lineage>
        <taxon>Eukaryota</taxon>
        <taxon>Fungi</taxon>
        <taxon>Dikarya</taxon>
        <taxon>Ascomycota</taxon>
        <taxon>Pezizomycotina</taxon>
        <taxon>Sordariomycetes</taxon>
        <taxon>Hypocreomycetidae</taxon>
        <taxon>Hypocreales</taxon>
        <taxon>Nectriaceae</taxon>
        <taxon>Fusarium</taxon>
        <taxon>Fusarium oxysporum species complex</taxon>
    </lineage>
</organism>
<sequence length="1843" mass="210150">MASINYCYLQCAASFTHLINTLKIPARDIADLIPLRGIENEHARFNVWAGSVGAKHPPHKRISLDYRLRDSNFYTVRVMDILQRLDSTLNTATQVISGERPLFENIRSKFDQQRDADSDRSSITSTSESSCSDEADMLTPERQMSALYESIKNSVRRLYSLAMVIRQPVATDRLSRASRISVGHFVSFDQHHITECFPHASPVLKKRLANAITRRRQLLVYNEQHYHKSSEPQASEELTDTGYLAQPGLQNKEPEQNLQPPRAVAECMDHPAKDTLSYAPTTSKGSILASTEATKETLQLPLRPQDDNGETLEQFLCPLCYHLIEVKGVRAWTRHVFRDLQAYVCTFDNCEAPDALFETRQDWIQHEFENHRREWHCNYPTHKSCGSETEFIDHMRGLHELHLPESQLLSLAKLCERPSSAHTVICPLCTDGYHDVENGFERFKPSSTVRQASDHNFPKSLKNGDTLGGLVTERVRNRGQFDPHAFEEPQQAHPTITQRGPSFIPSSDLKRHIGQHLERLALFAINKSKLMPDDGKSAHTEDAVARSKSSFESLQSLHSLNSDENQDNDQAEDTFTAEFDSTLGGMASVWNFLTTFSSTEVDKTKLNQFRNTVRHLLENSVISEAKFLPESEIKKLVTPAKIKLLLPNAKSELVDFICRDAKKLFMTASLHHGNLHDIMSTFKYHGMTDENLPIRDLTSEDKYCDIHTEGLQRVCSHDKALEAFHRWDSHDVWTFYNDQWTFCAPILDMECSSQEFHAKHVLPFIEKGTTQKDGHFSTVCEAVIHPSHQIGRGSSKSNTDQTPVALKELKNLSEPNYNVHVSWLNEANALFQIAELRHKHLISQATVFKQGERRFIMLEWADGGTLRDIWQRESHDRSILDGNKVMRVLEELTGLASALSTLHGTNTRTETGKATSTDRIKDQAGSRSKTVPSQGQSNRNANRLTVPKIRFEGISSDDENDSSDNAEEQHWRHGDLKPDNILHFKDENSPWLGTLKIADLGLAKQHAFATTQRQDPTQQKYTTSHYEAPEVITTLNARVPRSRRYDIWSMGCIIFEYAIWLLYGYDEGLRRFYNEGKDIDPYRETLYFTADLTTRVAQVSDAARSWISHILEVDPECNRATPSVIKDLIVLVRDKLLVVDLPKENMSQDGIKRCRASADDLERILKNIKRTAIDDEHKGGKYLSSGKSRNGVSPPRPQQVRRQSLLSTSSGSTSKQSNLVRLFFNDTWNRMEDKSLALGVLKRHKAAIIHSFSMSQKTTNLCEGCKKFDFWSGEPIMRENLATMRSKIHHCELHRIVFRYFLSKSYNDLDTKDIWRPDTSLFMDRMKMPLLSLFKISDNSKWNGSYSDDIHLGLPKLFKPGTPPFYDLLMTWIQDCDLNHPQCRPADRSGVQVPTRLIDVGQGDDRDSKVYLREGARELCHPETELRYVALSHPWGNGEEHDHFCTTKENLDSRLRLGIDIKHFPSTFKHAIEVTRALSVPYLWIDSLCIVQGPDGDFDTKAKRMEAFFSSAYCVIAASRANGTSSGFLWERPEREVARLDRYLPMIQYMFTYWECGQGVRCETLTKLTNSQASFLTDSNFPKLAMRSTRGAKVRFYESLYKQYSNLDFTKIHDRPIAIAGLEQRLVSAFKTEGGYGVFNGAFFGRSLLWMRDTKRSDGLKLIEFLRDQKFAVPTWSWTAYEGPITYLEIPFDHVRRTYETAEGRIQSPWATRDSDSTSGSLHTGELNGKIDLTAQAWEISNLPLAEAQSKIIYDEGTPPPSEHMLCVIVGSEKSKVEVRGTEDLEHYVLLVAPFDHSSDGLYRRVGVGRLLESWIDMRKPGLRVPVPLIWRARLATVIIPAI</sequence>
<evidence type="ECO:0000259" key="2">
    <source>
        <dbReference type="PROSITE" id="PS50011"/>
    </source>
</evidence>
<name>W9JBI2_FUSOX</name>
<keyword evidence="3" id="KW-0418">Kinase</keyword>
<reference evidence="3" key="2">
    <citation type="submission" date="2014-02" db="EMBL/GenBank/DDBJ databases">
        <title>Annotation of the Genome Sequence of Fusarium oxysporum Fo47.</title>
        <authorList>
            <consortium name="The Broad Institute Genomics Platform"/>
            <person name="Ma L.-J."/>
            <person name="Corby-Kistler H."/>
            <person name="Broz K."/>
            <person name="Gale L.R."/>
            <person name="Jonkers W."/>
            <person name="O'Donnell K."/>
            <person name="Ploetz R."/>
            <person name="Steinberg C."/>
            <person name="Schwartz D.C."/>
            <person name="VanEtten H."/>
            <person name="Zhou S."/>
            <person name="Young S.K."/>
            <person name="Zeng Q."/>
            <person name="Gargeya S."/>
            <person name="Fitzgerald M."/>
            <person name="Abouelleil A."/>
            <person name="Alvarado L."/>
            <person name="Chapman S.B."/>
            <person name="Gainer-Dewar J."/>
            <person name="Goldberg J."/>
            <person name="Griggs A."/>
            <person name="Gujja S."/>
            <person name="Hansen M."/>
            <person name="Howarth C."/>
            <person name="Imamovic A."/>
            <person name="Ireland A."/>
            <person name="Larimer J."/>
            <person name="McCowan C."/>
            <person name="Murphy C."/>
            <person name="Pearson M."/>
            <person name="Poon T.W."/>
            <person name="Priest M."/>
            <person name="Roberts A."/>
            <person name="Saif S."/>
            <person name="Shea T."/>
            <person name="Sykes S."/>
            <person name="Wortman J."/>
            <person name="Nusbaum C."/>
            <person name="Birren B."/>
        </authorList>
    </citation>
    <scope>NUCLEOTIDE SEQUENCE</scope>
    <source>
        <strain evidence="3">Fo47</strain>
    </source>
</reference>
<dbReference type="Proteomes" id="UP000030766">
    <property type="component" value="Unassembled WGS sequence"/>
</dbReference>
<dbReference type="InterPro" id="IPR058925">
    <property type="entry name" value="zf-C2H2_AcuF"/>
</dbReference>
<dbReference type="Pfam" id="PF07714">
    <property type="entry name" value="PK_Tyr_Ser-Thr"/>
    <property type="match status" value="1"/>
</dbReference>
<dbReference type="InterPro" id="IPR000719">
    <property type="entry name" value="Prot_kinase_dom"/>
</dbReference>
<dbReference type="SUPFAM" id="SSF56112">
    <property type="entry name" value="Protein kinase-like (PK-like)"/>
    <property type="match status" value="1"/>
</dbReference>
<gene>
    <name evidence="3" type="ORF">FOZG_18475</name>
</gene>
<feature type="compositionally biased region" description="Polar residues" evidence="1">
    <location>
        <begin position="903"/>
        <end position="915"/>
    </location>
</feature>
<feature type="compositionally biased region" description="Polar residues" evidence="1">
    <location>
        <begin position="925"/>
        <end position="943"/>
    </location>
</feature>
<feature type="region of interest" description="Disordered" evidence="1">
    <location>
        <begin position="1177"/>
        <end position="1213"/>
    </location>
</feature>
<dbReference type="Pfam" id="PF00069">
    <property type="entry name" value="Pkinase"/>
    <property type="match status" value="1"/>
</dbReference>
<dbReference type="HOGENOM" id="CLU_002639_7_0_1"/>
<dbReference type="Gene3D" id="3.30.200.20">
    <property type="entry name" value="Phosphorylase Kinase, domain 1"/>
    <property type="match status" value="1"/>
</dbReference>
<keyword evidence="3" id="KW-0808">Transferase</keyword>
<evidence type="ECO:0000256" key="1">
    <source>
        <dbReference type="SAM" id="MobiDB-lite"/>
    </source>
</evidence>
<dbReference type="VEuPathDB" id="FungiDB:FOZG_18475"/>
<dbReference type="PROSITE" id="PS50011">
    <property type="entry name" value="PROTEIN_KINASE_DOM"/>
    <property type="match status" value="1"/>
</dbReference>
<dbReference type="InterPro" id="IPR011009">
    <property type="entry name" value="Kinase-like_dom_sf"/>
</dbReference>
<dbReference type="GO" id="GO:0004674">
    <property type="term" value="F:protein serine/threonine kinase activity"/>
    <property type="evidence" value="ECO:0007669"/>
    <property type="project" value="UniProtKB-KW"/>
</dbReference>
<dbReference type="EMBL" id="KI981479">
    <property type="protein sequence ID" value="EWZ27809.1"/>
    <property type="molecule type" value="Genomic_DNA"/>
</dbReference>
<dbReference type="PANTHER" id="PTHR35391:SF7">
    <property type="entry name" value="C2H2-TYPE DOMAIN-CONTAINING PROTEIN"/>
    <property type="match status" value="1"/>
</dbReference>
<feature type="compositionally biased region" description="Basic and acidic residues" evidence="1">
    <location>
        <begin position="107"/>
        <end position="120"/>
    </location>
</feature>
<feature type="domain" description="Protein kinase" evidence="2">
    <location>
        <begin position="765"/>
        <end position="1130"/>
    </location>
</feature>
<dbReference type="PANTHER" id="PTHR35391">
    <property type="entry name" value="C2H2-TYPE DOMAIN-CONTAINING PROTEIN-RELATED"/>
    <property type="match status" value="1"/>
</dbReference>
<feature type="region of interest" description="Disordered" evidence="1">
    <location>
        <begin position="485"/>
        <end position="508"/>
    </location>
</feature>
<dbReference type="Pfam" id="PF06985">
    <property type="entry name" value="HET"/>
    <property type="match status" value="1"/>
</dbReference>
<evidence type="ECO:0000313" key="3">
    <source>
        <dbReference type="EMBL" id="EWZ27809.1"/>
    </source>
</evidence>
<dbReference type="Gene3D" id="1.10.510.10">
    <property type="entry name" value="Transferase(Phosphotransferase) domain 1"/>
    <property type="match status" value="2"/>
</dbReference>
<dbReference type="InterPro" id="IPR010730">
    <property type="entry name" value="HET"/>
</dbReference>
<dbReference type="InterPro" id="IPR001245">
    <property type="entry name" value="Ser-Thr/Tyr_kinase_cat_dom"/>
</dbReference>
<dbReference type="GO" id="GO:0005524">
    <property type="term" value="F:ATP binding"/>
    <property type="evidence" value="ECO:0007669"/>
    <property type="project" value="InterPro"/>
</dbReference>
<reference evidence="3" key="1">
    <citation type="submission" date="2011-06" db="EMBL/GenBank/DDBJ databases">
        <title>The Genome Sequence of Fusarium oxysporum Fo47.</title>
        <authorList>
            <consortium name="The Broad Institute Genome Sequencing Platform"/>
            <person name="Ma L.-J."/>
            <person name="Gale L.R."/>
            <person name="Schwartz D.C."/>
            <person name="Zhou S."/>
            <person name="Corby-Kistler H."/>
            <person name="Young S.K."/>
            <person name="Zeng Q."/>
            <person name="Gargeya S."/>
            <person name="Fitzgerald M."/>
            <person name="Haas B."/>
            <person name="Abouelleil A."/>
            <person name="Alvarado L."/>
            <person name="Arachchi H.M."/>
            <person name="Berlin A."/>
            <person name="Brown A."/>
            <person name="Chapman S.B."/>
            <person name="Chen Z."/>
            <person name="Dunbar C."/>
            <person name="Freedman E."/>
            <person name="Gearin G."/>
            <person name="Gellesch M."/>
            <person name="Goldberg J."/>
            <person name="Griggs A."/>
            <person name="Gujja S."/>
            <person name="Heiman D."/>
            <person name="Howarth C."/>
            <person name="Larson L."/>
            <person name="Lui A."/>
            <person name="MacDonald P.J.P."/>
            <person name="Mehta T."/>
            <person name="Montmayeur A."/>
            <person name="Murphy C."/>
            <person name="Neiman D."/>
            <person name="Pearson M."/>
            <person name="Priest M."/>
            <person name="Roberts A."/>
            <person name="Saif S."/>
            <person name="Shea T."/>
            <person name="Shenoy N."/>
            <person name="Sisk P."/>
            <person name="Stolte C."/>
            <person name="Sykes S."/>
            <person name="Wortman J."/>
            <person name="Nusbaum C."/>
            <person name="Birren B."/>
        </authorList>
    </citation>
    <scope>NUCLEOTIDE SEQUENCE [LARGE SCALE GENOMIC DNA]</scope>
    <source>
        <strain evidence="3">Fo47</strain>
    </source>
</reference>
<feature type="compositionally biased region" description="Acidic residues" evidence="1">
    <location>
        <begin position="955"/>
        <end position="966"/>
    </location>
</feature>
<keyword evidence="3" id="KW-0723">Serine/threonine-protein kinase</keyword>
<dbReference type="SMART" id="SM00220">
    <property type="entry name" value="S_TKc"/>
    <property type="match status" value="1"/>
</dbReference>
<proteinExistence type="predicted"/>
<feature type="region of interest" description="Disordered" evidence="1">
    <location>
        <begin position="903"/>
        <end position="974"/>
    </location>
</feature>
<protein>
    <submittedName>
        <fullName evidence="3">Serine/threonine protein kinase</fullName>
    </submittedName>
</protein>
<feature type="compositionally biased region" description="Low complexity" evidence="1">
    <location>
        <begin position="121"/>
        <end position="130"/>
    </location>
</feature>